<comment type="caution">
    <text evidence="2">The sequence shown here is derived from an EMBL/GenBank/DDBJ whole genome shotgun (WGS) entry which is preliminary data.</text>
</comment>
<evidence type="ECO:0000313" key="3">
    <source>
        <dbReference type="Proteomes" id="UP000019184"/>
    </source>
</evidence>
<evidence type="ECO:0000313" key="2">
    <source>
        <dbReference type="EMBL" id="CDH45085.1"/>
    </source>
</evidence>
<dbReference type="AlphaFoldDB" id="A0A7U7GC55"/>
<sequence length="127" mass="14248">MRLSDAELARRVRERNMLANRQRRERLMHEGRVQLGGLWIPKATRDRLDTYAGWKAMPLSDVVSLALDKLIISELSHFDPTPAPTPQDELHALAKEVTATPPPPTEEWGPDASDTPLSVDSPFKVLS</sequence>
<protein>
    <submittedName>
        <fullName evidence="2">Uncharacterized protein</fullName>
    </submittedName>
</protein>
<proteinExistence type="predicted"/>
<dbReference type="EMBL" id="CBTK010000119">
    <property type="protein sequence ID" value="CDH45085.1"/>
    <property type="molecule type" value="Genomic_DNA"/>
</dbReference>
<feature type="region of interest" description="Disordered" evidence="1">
    <location>
        <begin position="77"/>
        <end position="127"/>
    </location>
</feature>
<gene>
    <name evidence="2" type="ORF">BN874_2050002</name>
</gene>
<name>A0A7U7GC55_9GAMM</name>
<evidence type="ECO:0000256" key="1">
    <source>
        <dbReference type="SAM" id="MobiDB-lite"/>
    </source>
</evidence>
<accession>A0A7U7GC55</accession>
<keyword evidence="3" id="KW-1185">Reference proteome</keyword>
<organism evidence="2 3">
    <name type="scientific">Candidatus Contendobacter odensis Run_B_J11</name>
    <dbReference type="NCBI Taxonomy" id="1400861"/>
    <lineage>
        <taxon>Bacteria</taxon>
        <taxon>Pseudomonadati</taxon>
        <taxon>Pseudomonadota</taxon>
        <taxon>Gammaproteobacteria</taxon>
        <taxon>Candidatus Competibacteraceae</taxon>
        <taxon>Candidatus Contendibacter</taxon>
    </lineage>
</organism>
<dbReference type="RefSeq" id="WP_034432424.1">
    <property type="nucleotide sequence ID" value="NZ_CBTK010000119.1"/>
</dbReference>
<dbReference type="Proteomes" id="UP000019184">
    <property type="component" value="Unassembled WGS sequence"/>
</dbReference>
<reference evidence="2 3" key="1">
    <citation type="journal article" date="2014" name="ISME J.">
        <title>Candidatus Competibacter-lineage genomes retrieved from metagenomes reveal functional metabolic diversity.</title>
        <authorList>
            <person name="McIlroy S.J."/>
            <person name="Albertsen M."/>
            <person name="Andresen E.K."/>
            <person name="Saunders A.M."/>
            <person name="Kristiansen R."/>
            <person name="Stokholm-Bjerregaard M."/>
            <person name="Nielsen K.L."/>
            <person name="Nielsen P.H."/>
        </authorList>
    </citation>
    <scope>NUCLEOTIDE SEQUENCE [LARGE SCALE GENOMIC DNA]</scope>
    <source>
        <strain evidence="2 3">Run_B_J11</strain>
    </source>
</reference>